<protein>
    <recommendedName>
        <fullName evidence="12">Mitochondrial dicarboxylate carrier</fullName>
    </recommendedName>
</protein>
<evidence type="ECO:0000256" key="5">
    <source>
        <dbReference type="ARBA" id="ARBA00022737"/>
    </source>
</evidence>
<keyword evidence="3 9" id="KW-0813">Transport</keyword>
<evidence type="ECO:0000256" key="8">
    <source>
        <dbReference type="PROSITE-ProRule" id="PRU00282"/>
    </source>
</evidence>
<dbReference type="Gene3D" id="1.50.40.10">
    <property type="entry name" value="Mitochondrial carrier domain"/>
    <property type="match status" value="1"/>
</dbReference>
<name>A0A8S0YX09_ARCPL</name>
<evidence type="ECO:0000256" key="1">
    <source>
        <dbReference type="ARBA" id="ARBA00004141"/>
    </source>
</evidence>
<evidence type="ECO:0000313" key="10">
    <source>
        <dbReference type="EMBL" id="CAB3224179.1"/>
    </source>
</evidence>
<comment type="similarity">
    <text evidence="2 9">Belongs to the mitochondrial carrier (TC 2.A.29) family.</text>
</comment>
<evidence type="ECO:0000256" key="9">
    <source>
        <dbReference type="RuleBase" id="RU000488"/>
    </source>
</evidence>
<keyword evidence="6" id="KW-1133">Transmembrane helix</keyword>
<evidence type="ECO:0000256" key="7">
    <source>
        <dbReference type="ARBA" id="ARBA00023136"/>
    </source>
</evidence>
<dbReference type="PROSITE" id="PS50920">
    <property type="entry name" value="SOLCAR"/>
    <property type="match status" value="3"/>
</dbReference>
<evidence type="ECO:0000313" key="11">
    <source>
        <dbReference type="Proteomes" id="UP000494256"/>
    </source>
</evidence>
<dbReference type="InterPro" id="IPR023395">
    <property type="entry name" value="MCP_dom_sf"/>
</dbReference>
<evidence type="ECO:0000256" key="4">
    <source>
        <dbReference type="ARBA" id="ARBA00022692"/>
    </source>
</evidence>
<sequence length="304" mass="33186">MEAWLKNTGMGTEIRQSKWYFGGLASAGAACVTHPLDLLKVQMQTQRGKNVSMMALVSNVIKQQGIMGLYNGISASLMRQLTYSTARFGIYEMAKQQFAPKDGKPMGFLTSSLLAGLGGFAGGLVGSPADLVNVRMQNDIKLPPEQRRNYKNAFHGIYQVIKTEGVLRLWTGSSMNCSRAMLMTIGQLAFYDQIKEILLVTPYFSDNVFTHVSSSLSAGAIATTMTQPVDVLKTRAMNAKPGEVNSIAKLVLSTVKEGPLALFKGYVPAFARLAPHTILTFVFLEQLRMNFGVIKTTSSPSTKH</sequence>
<evidence type="ECO:0000256" key="6">
    <source>
        <dbReference type="ARBA" id="ARBA00022989"/>
    </source>
</evidence>
<dbReference type="AlphaFoldDB" id="A0A8S0YX09"/>
<dbReference type="Proteomes" id="UP000494256">
    <property type="component" value="Unassembled WGS sequence"/>
</dbReference>
<dbReference type="InterPro" id="IPR018108">
    <property type="entry name" value="MCP_transmembrane"/>
</dbReference>
<dbReference type="InterPro" id="IPR002067">
    <property type="entry name" value="MCP"/>
</dbReference>
<evidence type="ECO:0008006" key="12">
    <source>
        <dbReference type="Google" id="ProtNLM"/>
    </source>
</evidence>
<dbReference type="SUPFAM" id="SSF103506">
    <property type="entry name" value="Mitochondrial carrier"/>
    <property type="match status" value="1"/>
</dbReference>
<dbReference type="EMBL" id="CADEBD010000171">
    <property type="protein sequence ID" value="CAB3224179.1"/>
    <property type="molecule type" value="Genomic_DNA"/>
</dbReference>
<evidence type="ECO:0000256" key="2">
    <source>
        <dbReference type="ARBA" id="ARBA00006375"/>
    </source>
</evidence>
<organism evidence="10 11">
    <name type="scientific">Arctia plantaginis</name>
    <name type="common">Wood tiger moth</name>
    <name type="synonym">Phalaena plantaginis</name>
    <dbReference type="NCBI Taxonomy" id="874455"/>
    <lineage>
        <taxon>Eukaryota</taxon>
        <taxon>Metazoa</taxon>
        <taxon>Ecdysozoa</taxon>
        <taxon>Arthropoda</taxon>
        <taxon>Hexapoda</taxon>
        <taxon>Insecta</taxon>
        <taxon>Pterygota</taxon>
        <taxon>Neoptera</taxon>
        <taxon>Endopterygota</taxon>
        <taxon>Lepidoptera</taxon>
        <taxon>Glossata</taxon>
        <taxon>Ditrysia</taxon>
        <taxon>Noctuoidea</taxon>
        <taxon>Erebidae</taxon>
        <taxon>Arctiinae</taxon>
        <taxon>Arctia</taxon>
    </lineage>
</organism>
<keyword evidence="5" id="KW-0677">Repeat</keyword>
<reference evidence="10 11" key="1">
    <citation type="submission" date="2020-04" db="EMBL/GenBank/DDBJ databases">
        <authorList>
            <person name="Wallbank WR R."/>
            <person name="Pardo Diaz C."/>
            <person name="Kozak K."/>
            <person name="Martin S."/>
            <person name="Jiggins C."/>
            <person name="Moest M."/>
            <person name="Warren A I."/>
            <person name="Byers J.R.P. K."/>
            <person name="Montejo-Kovacevich G."/>
            <person name="Yen C E."/>
        </authorList>
    </citation>
    <scope>NUCLEOTIDE SEQUENCE [LARGE SCALE GENOMIC DNA]</scope>
</reference>
<comment type="subcellular location">
    <subcellularLocation>
        <location evidence="1">Membrane</location>
        <topology evidence="1">Multi-pass membrane protein</topology>
    </subcellularLocation>
</comment>
<dbReference type="GO" id="GO:0055085">
    <property type="term" value="P:transmembrane transport"/>
    <property type="evidence" value="ECO:0007669"/>
    <property type="project" value="InterPro"/>
</dbReference>
<dbReference type="PROSITE" id="PS51257">
    <property type="entry name" value="PROKAR_LIPOPROTEIN"/>
    <property type="match status" value="1"/>
</dbReference>
<proteinExistence type="inferred from homology"/>
<dbReference type="GO" id="GO:0016020">
    <property type="term" value="C:membrane"/>
    <property type="evidence" value="ECO:0007669"/>
    <property type="project" value="UniProtKB-SubCell"/>
</dbReference>
<gene>
    <name evidence="10" type="ORF">APLA_LOCUS1767</name>
</gene>
<dbReference type="InterPro" id="IPR050391">
    <property type="entry name" value="Mito_Metabolite_Transporter"/>
</dbReference>
<keyword evidence="4 8" id="KW-0812">Transmembrane</keyword>
<accession>A0A8S0YX09</accession>
<dbReference type="PANTHER" id="PTHR45618">
    <property type="entry name" value="MITOCHONDRIAL DICARBOXYLATE CARRIER-RELATED"/>
    <property type="match status" value="1"/>
</dbReference>
<comment type="caution">
    <text evidence="10">The sequence shown here is derived from an EMBL/GenBank/DDBJ whole genome shotgun (WGS) entry which is preliminary data.</text>
</comment>
<feature type="repeat" description="Solcar" evidence="8">
    <location>
        <begin position="110"/>
        <end position="197"/>
    </location>
</feature>
<feature type="repeat" description="Solcar" evidence="8">
    <location>
        <begin position="206"/>
        <end position="290"/>
    </location>
</feature>
<dbReference type="OrthoDB" id="405996at2759"/>
<evidence type="ECO:0000256" key="3">
    <source>
        <dbReference type="ARBA" id="ARBA00022448"/>
    </source>
</evidence>
<dbReference type="Pfam" id="PF00153">
    <property type="entry name" value="Mito_carr"/>
    <property type="match status" value="3"/>
</dbReference>
<feature type="repeat" description="Solcar" evidence="8">
    <location>
        <begin position="17"/>
        <end position="97"/>
    </location>
</feature>
<keyword evidence="7 8" id="KW-0472">Membrane</keyword>
<dbReference type="PRINTS" id="PR00784">
    <property type="entry name" value="MTUNCOUPLING"/>
</dbReference>